<gene>
    <name evidence="1" type="ORF">FA95DRAFT_1680909</name>
</gene>
<dbReference type="EMBL" id="MU275970">
    <property type="protein sequence ID" value="KAI0044814.1"/>
    <property type="molecule type" value="Genomic_DNA"/>
</dbReference>
<sequence>MLNHSNPAPLEDEEIFSPPICHLTDTPWSPQHEWPAQSFPGISGTPGFPEYPVTFSEDIVQAQADPQAPRHTVAVGAQAGHISGFTIGPQLQVEDGLGTSVVFMPGNAQPYSIAQPAALHRQPFDDTQPRDTEDYGAIFNFTANGTSAPTTSHGQGSYVLNNGAIAGVAPISPYAPQLPAYQNHCRDTAQNKIPAEQLAIDPRLIYDPPQDNISPTIAQRRAATSTRAERRAEPYPTSRVATTRAAHADAMSPTAAMLQRFAAAAQHGGHHAFDTNSSLQFNSVQDQMITSFPRSASTSGNTARRRYSSASSGYLSSGSSQSPTTPTPDMPFGMPYGPVSVGSPTSPILAAYNDWSMQIMPSLAAPQHQVFMPTFYAMDEPSTSYARHGHMATLVNTYGALATPTSPDPYLVARLPAVEETRRRGIEELEDDGQSATSQRSSKQTKHKKKVEEFRVESSEQQPRTGKALKEQKSRSKTSDRRQEAKCLVIKRRICVTDRVVFEGGATATRL</sequence>
<comment type="caution">
    <text evidence="1">The sequence shown here is derived from an EMBL/GenBank/DDBJ whole genome shotgun (WGS) entry which is preliminary data.</text>
</comment>
<proteinExistence type="predicted"/>
<evidence type="ECO:0000313" key="2">
    <source>
        <dbReference type="Proteomes" id="UP000814033"/>
    </source>
</evidence>
<reference evidence="1" key="2">
    <citation type="journal article" date="2022" name="New Phytol.">
        <title>Evolutionary transition to the ectomycorrhizal habit in the genomes of a hyperdiverse lineage of mushroom-forming fungi.</title>
        <authorList>
            <person name="Looney B."/>
            <person name="Miyauchi S."/>
            <person name="Morin E."/>
            <person name="Drula E."/>
            <person name="Courty P.E."/>
            <person name="Kohler A."/>
            <person name="Kuo A."/>
            <person name="LaButti K."/>
            <person name="Pangilinan J."/>
            <person name="Lipzen A."/>
            <person name="Riley R."/>
            <person name="Andreopoulos W."/>
            <person name="He G."/>
            <person name="Johnson J."/>
            <person name="Nolan M."/>
            <person name="Tritt A."/>
            <person name="Barry K.W."/>
            <person name="Grigoriev I.V."/>
            <person name="Nagy L.G."/>
            <person name="Hibbett D."/>
            <person name="Henrissat B."/>
            <person name="Matheny P.B."/>
            <person name="Labbe J."/>
            <person name="Martin F.M."/>
        </authorList>
    </citation>
    <scope>NUCLEOTIDE SEQUENCE</scope>
    <source>
        <strain evidence="1">FP105234-sp</strain>
    </source>
</reference>
<accession>A0ACB8RKN6</accession>
<dbReference type="Proteomes" id="UP000814033">
    <property type="component" value="Unassembled WGS sequence"/>
</dbReference>
<evidence type="ECO:0000313" key="1">
    <source>
        <dbReference type="EMBL" id="KAI0044814.1"/>
    </source>
</evidence>
<keyword evidence="2" id="KW-1185">Reference proteome</keyword>
<reference evidence="1" key="1">
    <citation type="submission" date="2021-02" db="EMBL/GenBank/DDBJ databases">
        <authorList>
            <consortium name="DOE Joint Genome Institute"/>
            <person name="Ahrendt S."/>
            <person name="Looney B.P."/>
            <person name="Miyauchi S."/>
            <person name="Morin E."/>
            <person name="Drula E."/>
            <person name="Courty P.E."/>
            <person name="Chicoki N."/>
            <person name="Fauchery L."/>
            <person name="Kohler A."/>
            <person name="Kuo A."/>
            <person name="Labutti K."/>
            <person name="Pangilinan J."/>
            <person name="Lipzen A."/>
            <person name="Riley R."/>
            <person name="Andreopoulos W."/>
            <person name="He G."/>
            <person name="Johnson J."/>
            <person name="Barry K.W."/>
            <person name="Grigoriev I.V."/>
            <person name="Nagy L."/>
            <person name="Hibbett D."/>
            <person name="Henrissat B."/>
            <person name="Matheny P.B."/>
            <person name="Labbe J."/>
            <person name="Martin F."/>
        </authorList>
    </citation>
    <scope>NUCLEOTIDE SEQUENCE</scope>
    <source>
        <strain evidence="1">FP105234-sp</strain>
    </source>
</reference>
<name>A0ACB8RKN6_9AGAM</name>
<organism evidence="1 2">
    <name type="scientific">Auriscalpium vulgare</name>
    <dbReference type="NCBI Taxonomy" id="40419"/>
    <lineage>
        <taxon>Eukaryota</taxon>
        <taxon>Fungi</taxon>
        <taxon>Dikarya</taxon>
        <taxon>Basidiomycota</taxon>
        <taxon>Agaricomycotina</taxon>
        <taxon>Agaricomycetes</taxon>
        <taxon>Russulales</taxon>
        <taxon>Auriscalpiaceae</taxon>
        <taxon>Auriscalpium</taxon>
    </lineage>
</organism>
<protein>
    <submittedName>
        <fullName evidence="1">Uncharacterized protein</fullName>
    </submittedName>
</protein>